<comment type="caution">
    <text evidence="3">The sequence shown here is derived from an EMBL/GenBank/DDBJ whole genome shotgun (WGS) entry which is preliminary data.</text>
</comment>
<keyword evidence="2" id="KW-0812">Transmembrane</keyword>
<sequence>MLDENTETDCESTQEDHHSEGSTTGPAVAIYSDPGRTSMWVRRTLEELDGSSAEDAQWSSELDIVHKRALIPLREDATLDLDEVKNWARDDDADFTVVVTEIPRMAGKRPKRAELHFADSLAIISLPALGPTRVRHCLRRELRTCLDALRYDSAEDVERHVGFSSRMERQKGEETVFTTAPRFVPARTWTTLGMVANNEPLWSLPKLSGLFSAAAATGAFGIFFSTIWEMATFLPQWRLAGVSVIAVAVMVSWLMFSNRLWDRSGPGGKREAFMYNVSTVISLLVSVGILYLLLFGAILAVGLLLIDPEFLGDTIGDEATLASYVDIAWLSASMGTVAGAIGSNFDNDADLRNLTQGSREKQRYPRDTEQS</sequence>
<feature type="compositionally biased region" description="Acidic residues" evidence="1">
    <location>
        <begin position="1"/>
        <end position="13"/>
    </location>
</feature>
<feature type="region of interest" description="Disordered" evidence="1">
    <location>
        <begin position="1"/>
        <end position="30"/>
    </location>
</feature>
<dbReference type="EMBL" id="VAVZ01000020">
    <property type="protein sequence ID" value="TLP96980.1"/>
    <property type="molecule type" value="Genomic_DNA"/>
</dbReference>
<reference evidence="3 4" key="1">
    <citation type="submission" date="2019-05" db="EMBL/GenBank/DDBJ databases">
        <title>Nesterenkonia sp. GY074 isolated from the Southern Atlantic Ocean.</title>
        <authorList>
            <person name="Zhang G."/>
        </authorList>
    </citation>
    <scope>NUCLEOTIDE SEQUENCE [LARGE SCALE GENOMIC DNA]</scope>
    <source>
        <strain evidence="3 4">GY074</strain>
    </source>
</reference>
<name>A0A5R9BAG1_9MICC</name>
<proteinExistence type="predicted"/>
<protein>
    <recommendedName>
        <fullName evidence="5">DUF2267 domain-containing protein</fullName>
    </recommendedName>
</protein>
<evidence type="ECO:0008006" key="5">
    <source>
        <dbReference type="Google" id="ProtNLM"/>
    </source>
</evidence>
<dbReference type="AlphaFoldDB" id="A0A5R9BAG1"/>
<evidence type="ECO:0000256" key="1">
    <source>
        <dbReference type="SAM" id="MobiDB-lite"/>
    </source>
</evidence>
<evidence type="ECO:0000256" key="2">
    <source>
        <dbReference type="SAM" id="Phobius"/>
    </source>
</evidence>
<dbReference type="OrthoDB" id="8477132at2"/>
<dbReference type="Proteomes" id="UP000310458">
    <property type="component" value="Unassembled WGS sequence"/>
</dbReference>
<evidence type="ECO:0000313" key="4">
    <source>
        <dbReference type="Proteomes" id="UP000310458"/>
    </source>
</evidence>
<keyword evidence="4" id="KW-1185">Reference proteome</keyword>
<keyword evidence="2" id="KW-1133">Transmembrane helix</keyword>
<evidence type="ECO:0000313" key="3">
    <source>
        <dbReference type="EMBL" id="TLP96980.1"/>
    </source>
</evidence>
<organism evidence="3 4">
    <name type="scientific">Nesterenkonia salmonea</name>
    <dbReference type="NCBI Taxonomy" id="1804987"/>
    <lineage>
        <taxon>Bacteria</taxon>
        <taxon>Bacillati</taxon>
        <taxon>Actinomycetota</taxon>
        <taxon>Actinomycetes</taxon>
        <taxon>Micrococcales</taxon>
        <taxon>Micrococcaceae</taxon>
        <taxon>Nesterenkonia</taxon>
    </lineage>
</organism>
<dbReference type="RefSeq" id="WP_138253081.1">
    <property type="nucleotide sequence ID" value="NZ_VAVZ01000020.1"/>
</dbReference>
<accession>A0A5R9BAG1</accession>
<gene>
    <name evidence="3" type="ORF">FEF26_08330</name>
</gene>
<feature type="transmembrane region" description="Helical" evidence="2">
    <location>
        <begin position="277"/>
        <end position="306"/>
    </location>
</feature>
<feature type="transmembrane region" description="Helical" evidence="2">
    <location>
        <begin position="237"/>
        <end position="256"/>
    </location>
</feature>
<feature type="transmembrane region" description="Helical" evidence="2">
    <location>
        <begin position="210"/>
        <end position="231"/>
    </location>
</feature>
<keyword evidence="2" id="KW-0472">Membrane</keyword>